<name>A0A919GIF8_9ACTN</name>
<sequence>MVDPVSMAALTAMVGAVGSGMANEAGKRAYELLGGLAARIAGREVRAPCAPADWDALARLLHEGAERDPRHARSLAGMQALVGRALERPQALSCAPPFPSGVRSFTDRQEALRQLSREAFRPADGRPRRVLVHGPEGIGTSALAVQWCRAQSEQYPHGRLHVDLRGDGPGEGRDAATALRLLLGGLGLPPEDIPPALEERAGLFRRLTEDRRLCLVLDHAQSAAQVAPLLSGAAGVFTIVTAHRLLPGVDAVPVPVGPLTSRDATRLLTQVAGKEAVAAARAVLPSVLRRCAGRPYALLAAVPDLAAPPPPGETVGHRARRGGAAPEADPVHAVAVRAYERLGEDDARCYRLWALRPWPALTPAAAAAIAEVPETAAADLLDRLAERRLLERAGSGYRYRDGIRRHAEAQAARQDGLAACARTVHRAVAYYLDFAVHADLAALPERWHLGPRYRQATADRYPSRGAALAALKAELANLVQAVRAAEEFQDWASVSQLTEALWAVQLKAGRHDELLPALRIAARAAHERFPGTRMAGRMHTQLAFALLELRQFEEAEAQLRRAADAVRGAGHTQGVATAVESLGLLRLAQWRWQDALDCFTEAAAVLDGIAPGGEGFDDLPRARALLHRHRGRALRGLDRLPEALEESATALAHFRASGERYNAARTLTDLAETRLRAADPDGALPLIDEALAALESEQADHHVSHLRALRAQCADDGGVTRAG</sequence>
<evidence type="ECO:0000313" key="2">
    <source>
        <dbReference type="Proteomes" id="UP000603708"/>
    </source>
</evidence>
<keyword evidence="2" id="KW-1185">Reference proteome</keyword>
<dbReference type="RefSeq" id="WP_189936063.1">
    <property type="nucleotide sequence ID" value="NZ_BNCD01000017.1"/>
</dbReference>
<accession>A0A919GIF8</accession>
<proteinExistence type="predicted"/>
<dbReference type="SUPFAM" id="SSF52540">
    <property type="entry name" value="P-loop containing nucleoside triphosphate hydrolases"/>
    <property type="match status" value="1"/>
</dbReference>
<dbReference type="InterPro" id="IPR027417">
    <property type="entry name" value="P-loop_NTPase"/>
</dbReference>
<evidence type="ECO:0000313" key="1">
    <source>
        <dbReference type="EMBL" id="GHH85174.1"/>
    </source>
</evidence>
<reference evidence="1" key="1">
    <citation type="journal article" date="2014" name="Int. J. Syst. Evol. Microbiol.">
        <title>Complete genome sequence of Corynebacterium casei LMG S-19264T (=DSM 44701T), isolated from a smear-ripened cheese.</title>
        <authorList>
            <consortium name="US DOE Joint Genome Institute (JGI-PGF)"/>
            <person name="Walter F."/>
            <person name="Albersmeier A."/>
            <person name="Kalinowski J."/>
            <person name="Ruckert C."/>
        </authorList>
    </citation>
    <scope>NUCLEOTIDE SEQUENCE</scope>
    <source>
        <strain evidence="1">JCM 5069</strain>
    </source>
</reference>
<reference evidence="1" key="2">
    <citation type="submission" date="2020-09" db="EMBL/GenBank/DDBJ databases">
        <authorList>
            <person name="Sun Q."/>
            <person name="Ohkuma M."/>
        </authorList>
    </citation>
    <scope>NUCLEOTIDE SEQUENCE</scope>
    <source>
        <strain evidence="1">JCM 5069</strain>
    </source>
</reference>
<dbReference type="SUPFAM" id="SSF48452">
    <property type="entry name" value="TPR-like"/>
    <property type="match status" value="1"/>
</dbReference>
<gene>
    <name evidence="1" type="ORF">GCM10018793_52140</name>
</gene>
<comment type="caution">
    <text evidence="1">The sequence shown here is derived from an EMBL/GenBank/DDBJ whole genome shotgun (WGS) entry which is preliminary data.</text>
</comment>
<dbReference type="Proteomes" id="UP000603708">
    <property type="component" value="Unassembled WGS sequence"/>
</dbReference>
<dbReference type="InterPro" id="IPR011990">
    <property type="entry name" value="TPR-like_helical_dom_sf"/>
</dbReference>
<dbReference type="Gene3D" id="1.25.40.10">
    <property type="entry name" value="Tetratricopeptide repeat domain"/>
    <property type="match status" value="2"/>
</dbReference>
<protein>
    <recommendedName>
        <fullName evidence="3">Tetratricopeptide repeat protein</fullName>
    </recommendedName>
</protein>
<dbReference type="Gene3D" id="3.40.50.300">
    <property type="entry name" value="P-loop containing nucleotide triphosphate hydrolases"/>
    <property type="match status" value="1"/>
</dbReference>
<evidence type="ECO:0008006" key="3">
    <source>
        <dbReference type="Google" id="ProtNLM"/>
    </source>
</evidence>
<organism evidence="1 2">
    <name type="scientific">Streptomyces sulfonofaciens</name>
    <dbReference type="NCBI Taxonomy" id="68272"/>
    <lineage>
        <taxon>Bacteria</taxon>
        <taxon>Bacillati</taxon>
        <taxon>Actinomycetota</taxon>
        <taxon>Actinomycetes</taxon>
        <taxon>Kitasatosporales</taxon>
        <taxon>Streptomycetaceae</taxon>
        <taxon>Streptomyces</taxon>
    </lineage>
</organism>
<dbReference type="AlphaFoldDB" id="A0A919GIF8"/>
<dbReference type="EMBL" id="BNCD01000017">
    <property type="protein sequence ID" value="GHH85174.1"/>
    <property type="molecule type" value="Genomic_DNA"/>
</dbReference>